<dbReference type="Gene3D" id="3.40.50.1170">
    <property type="entry name" value="L-asparaginase, N-terminal domain"/>
    <property type="match status" value="1"/>
</dbReference>
<dbReference type="RefSeq" id="WP_119736060.1">
    <property type="nucleotide sequence ID" value="NZ_QYUN01000002.1"/>
</dbReference>
<dbReference type="Gene3D" id="3.40.50.40">
    <property type="match status" value="1"/>
</dbReference>
<evidence type="ECO:0000313" key="10">
    <source>
        <dbReference type="EMBL" id="RJG04857.1"/>
    </source>
</evidence>
<feature type="binding site" evidence="5">
    <location>
        <position position="59"/>
    </location>
    <ligand>
        <name>substrate</name>
    </ligand>
</feature>
<dbReference type="AlphaFoldDB" id="A0A418WXD8"/>
<dbReference type="Pfam" id="PF00710">
    <property type="entry name" value="Asparaginase"/>
    <property type="match status" value="1"/>
</dbReference>
<evidence type="ECO:0000259" key="9">
    <source>
        <dbReference type="Pfam" id="PF17763"/>
    </source>
</evidence>
<dbReference type="SMART" id="SM00870">
    <property type="entry name" value="Asparaginase"/>
    <property type="match status" value="1"/>
</dbReference>
<comment type="similarity">
    <text evidence="1">Belongs to the asparaginase 1 family.</text>
</comment>
<dbReference type="InterPro" id="IPR037152">
    <property type="entry name" value="L-asparaginase_N_sf"/>
</dbReference>
<dbReference type="PRINTS" id="PR00139">
    <property type="entry name" value="ASNGLNASE"/>
</dbReference>
<dbReference type="EMBL" id="QYUN01000002">
    <property type="protein sequence ID" value="RJG04857.1"/>
    <property type="molecule type" value="Genomic_DNA"/>
</dbReference>
<keyword evidence="11" id="KW-1185">Reference proteome</keyword>
<dbReference type="InterPro" id="IPR006034">
    <property type="entry name" value="Asparaginase/glutaminase-like"/>
</dbReference>
<dbReference type="PROSITE" id="PS00917">
    <property type="entry name" value="ASN_GLN_ASE_2"/>
    <property type="match status" value="1"/>
</dbReference>
<dbReference type="PIRSF" id="PIRSF500176">
    <property type="entry name" value="L_ASNase"/>
    <property type="match status" value="1"/>
</dbReference>
<protein>
    <recommendedName>
        <fullName evidence="2">asparaginase</fullName>
        <ecNumber evidence="2">3.5.1.1</ecNumber>
    </recommendedName>
</protein>
<evidence type="ECO:0000256" key="1">
    <source>
        <dbReference type="ARBA" id="ARBA00010518"/>
    </source>
</evidence>
<dbReference type="InterPro" id="IPR041725">
    <property type="entry name" value="L-asparaginase_I"/>
</dbReference>
<dbReference type="Pfam" id="PF17763">
    <property type="entry name" value="Asparaginase_C"/>
    <property type="match status" value="1"/>
</dbReference>
<organism evidence="10 11">
    <name type="scientific">Noviherbaspirillum cavernae</name>
    <dbReference type="NCBI Taxonomy" id="2320862"/>
    <lineage>
        <taxon>Bacteria</taxon>
        <taxon>Pseudomonadati</taxon>
        <taxon>Pseudomonadota</taxon>
        <taxon>Betaproteobacteria</taxon>
        <taxon>Burkholderiales</taxon>
        <taxon>Oxalobacteraceae</taxon>
        <taxon>Noviherbaspirillum</taxon>
    </lineage>
</organism>
<dbReference type="OrthoDB" id="9788068at2"/>
<feature type="domain" description="L-asparaginase N-terminal" evidence="8">
    <location>
        <begin position="5"/>
        <end position="189"/>
    </location>
</feature>
<keyword evidence="3 10" id="KW-0378">Hydrolase</keyword>
<dbReference type="Proteomes" id="UP000285190">
    <property type="component" value="Unassembled WGS sequence"/>
</dbReference>
<name>A0A418WXD8_9BURK</name>
<feature type="active site" evidence="6">
    <location>
        <position position="14"/>
    </location>
</feature>
<evidence type="ECO:0000313" key="11">
    <source>
        <dbReference type="Proteomes" id="UP000285190"/>
    </source>
</evidence>
<dbReference type="PANTHER" id="PTHR11707">
    <property type="entry name" value="L-ASPARAGINASE"/>
    <property type="match status" value="1"/>
</dbReference>
<dbReference type="InterPro" id="IPR027474">
    <property type="entry name" value="L-asparaginase_N"/>
</dbReference>
<evidence type="ECO:0000256" key="7">
    <source>
        <dbReference type="PROSITE-ProRule" id="PRU10100"/>
    </source>
</evidence>
<dbReference type="PANTHER" id="PTHR11707:SF28">
    <property type="entry name" value="60 KDA LYSOPHOSPHOLIPASE"/>
    <property type="match status" value="1"/>
</dbReference>
<evidence type="ECO:0000256" key="5">
    <source>
        <dbReference type="PIRSR" id="PIRSR001220-2"/>
    </source>
</evidence>
<dbReference type="SUPFAM" id="SSF53774">
    <property type="entry name" value="Glutaminase/Asparaginase"/>
    <property type="match status" value="1"/>
</dbReference>
<feature type="active site" description="O-isoaspartyl threonine intermediate" evidence="4">
    <location>
        <position position="14"/>
    </location>
</feature>
<evidence type="ECO:0000256" key="6">
    <source>
        <dbReference type="PROSITE-ProRule" id="PRU10099"/>
    </source>
</evidence>
<dbReference type="PIRSF" id="PIRSF001220">
    <property type="entry name" value="L-ASNase_gatD"/>
    <property type="match status" value="1"/>
</dbReference>
<dbReference type="CDD" id="cd08963">
    <property type="entry name" value="L-asparaginase_I"/>
    <property type="match status" value="1"/>
</dbReference>
<proteinExistence type="inferred from homology"/>
<dbReference type="GO" id="GO:0006520">
    <property type="term" value="P:amino acid metabolic process"/>
    <property type="evidence" value="ECO:0007669"/>
    <property type="project" value="InterPro"/>
</dbReference>
<evidence type="ECO:0000256" key="4">
    <source>
        <dbReference type="PIRSR" id="PIRSR001220-1"/>
    </source>
</evidence>
<dbReference type="PROSITE" id="PS00144">
    <property type="entry name" value="ASN_GLN_ASE_1"/>
    <property type="match status" value="1"/>
</dbReference>
<feature type="domain" description="Asparaginase/glutaminase C-terminal" evidence="9">
    <location>
        <begin position="211"/>
        <end position="327"/>
    </location>
</feature>
<feature type="active site" evidence="7">
    <location>
        <position position="90"/>
    </location>
</feature>
<dbReference type="InterPro" id="IPR020827">
    <property type="entry name" value="Asparaginase/glutaminase_AS1"/>
</dbReference>
<dbReference type="FunFam" id="3.40.50.1170:FF:000001">
    <property type="entry name" value="L-asparaginase 2"/>
    <property type="match status" value="1"/>
</dbReference>
<dbReference type="InterPro" id="IPR027475">
    <property type="entry name" value="Asparaginase/glutaminase_AS2"/>
</dbReference>
<reference evidence="10 11" key="1">
    <citation type="submission" date="2018-09" db="EMBL/GenBank/DDBJ databases">
        <authorList>
            <person name="Zhu H."/>
        </authorList>
    </citation>
    <scope>NUCLEOTIDE SEQUENCE [LARGE SCALE GENOMIC DNA]</scope>
    <source>
        <strain evidence="10 11">K2R10-39</strain>
    </source>
</reference>
<dbReference type="SFLD" id="SFLDS00057">
    <property type="entry name" value="Glutaminase/Asparaginase"/>
    <property type="match status" value="1"/>
</dbReference>
<evidence type="ECO:0000259" key="8">
    <source>
        <dbReference type="Pfam" id="PF00710"/>
    </source>
</evidence>
<dbReference type="InterPro" id="IPR040919">
    <property type="entry name" value="Asparaginase_C"/>
</dbReference>
<dbReference type="GO" id="GO:0005829">
    <property type="term" value="C:cytosol"/>
    <property type="evidence" value="ECO:0007669"/>
    <property type="project" value="TreeGrafter"/>
</dbReference>
<dbReference type="EC" id="3.5.1.1" evidence="2"/>
<dbReference type="InterPro" id="IPR006033">
    <property type="entry name" value="AsnA_fam"/>
</dbReference>
<sequence length="337" mass="36386">MSAKHIALIYTGGTIGMARTDKGYAPMKDFAAVLSKLLHPVSGAMPRYTLHEYATPIDSTNAVPEDWQRIARDIAARYHEHDGFVVLHGTDTMAYTASALSFMLQGLRKPVIVTGSQIPLGEVRSDAAQNLITAMQLAASDQISEVAIYFNQRLLRGNRATKTSASRMQAFDSPNYPWLAEAGIDLRLNASVLLPRAAGEKFETPAYAHGRVLPVRFVPGMPVRLVQAMLDLDPQALILQGYGAGNVPDRDSALFDVLRRAHESGVVLVACSQSLHGEVALGTYATGSMLESAGAIGAMDMTFEAIFAKLHHLFALGMSAQEIRMAFLQDISGELAA</sequence>
<dbReference type="InterPro" id="IPR027473">
    <property type="entry name" value="L-asparaginase_C"/>
</dbReference>
<accession>A0A418WXD8</accession>
<evidence type="ECO:0000256" key="3">
    <source>
        <dbReference type="ARBA" id="ARBA00022801"/>
    </source>
</evidence>
<feature type="binding site" evidence="5">
    <location>
        <begin position="90"/>
        <end position="91"/>
    </location>
    <ligand>
        <name>substrate</name>
    </ligand>
</feature>
<gene>
    <name evidence="10" type="ORF">D3870_01415</name>
</gene>
<comment type="caution">
    <text evidence="10">The sequence shown here is derived from an EMBL/GenBank/DDBJ whole genome shotgun (WGS) entry which is preliminary data.</text>
</comment>
<evidence type="ECO:0000256" key="2">
    <source>
        <dbReference type="ARBA" id="ARBA00012920"/>
    </source>
</evidence>
<dbReference type="InterPro" id="IPR036152">
    <property type="entry name" value="Asp/glu_Ase-like_sf"/>
</dbReference>
<dbReference type="GO" id="GO:0004067">
    <property type="term" value="F:asparaginase activity"/>
    <property type="evidence" value="ECO:0007669"/>
    <property type="project" value="UniProtKB-UniRule"/>
</dbReference>
<dbReference type="NCBIfam" id="TIGR00519">
    <property type="entry name" value="asnASE_I"/>
    <property type="match status" value="1"/>
</dbReference>
<dbReference type="PROSITE" id="PS51732">
    <property type="entry name" value="ASN_GLN_ASE_3"/>
    <property type="match status" value="1"/>
</dbReference>